<reference evidence="1" key="1">
    <citation type="submission" date="2022-03" db="EMBL/GenBank/DDBJ databases">
        <title>Identification of a novel bacterium isolated from mangrove sediments.</title>
        <authorList>
            <person name="Pan X."/>
        </authorList>
    </citation>
    <scope>NUCLEOTIDE SEQUENCE</scope>
    <source>
        <strain evidence="1">B2580</strain>
    </source>
</reference>
<organism evidence="1 2">
    <name type="scientific">Novosphingobium album</name>
    <name type="common">ex Hu et al. 2023</name>
    <dbReference type="NCBI Taxonomy" id="2930093"/>
    <lineage>
        <taxon>Bacteria</taxon>
        <taxon>Pseudomonadati</taxon>
        <taxon>Pseudomonadota</taxon>
        <taxon>Alphaproteobacteria</taxon>
        <taxon>Sphingomonadales</taxon>
        <taxon>Sphingomonadaceae</taxon>
        <taxon>Novosphingobium</taxon>
    </lineage>
</organism>
<protein>
    <submittedName>
        <fullName evidence="1">Phytanoyl-CoA dioxygenase family protein</fullName>
    </submittedName>
</protein>
<keyword evidence="1" id="KW-0560">Oxidoreductase</keyword>
<dbReference type="Gene3D" id="2.60.120.620">
    <property type="entry name" value="q2cbj1_9rhob like domain"/>
    <property type="match status" value="1"/>
</dbReference>
<comment type="caution">
    <text evidence="1">The sequence shown here is derived from an EMBL/GenBank/DDBJ whole genome shotgun (WGS) entry which is preliminary data.</text>
</comment>
<keyword evidence="2" id="KW-1185">Reference proteome</keyword>
<dbReference type="InterPro" id="IPR008775">
    <property type="entry name" value="Phytyl_CoA_dOase-like"/>
</dbReference>
<accession>A0ABT0B6Y8</accession>
<dbReference type="EMBL" id="JALHLE010000044">
    <property type="protein sequence ID" value="MCJ2180830.1"/>
    <property type="molecule type" value="Genomic_DNA"/>
</dbReference>
<dbReference type="RefSeq" id="WP_243996279.1">
    <property type="nucleotide sequence ID" value="NZ_JALHLE010000044.1"/>
</dbReference>
<keyword evidence="1" id="KW-0223">Dioxygenase</keyword>
<dbReference type="Proteomes" id="UP001162880">
    <property type="component" value="Unassembled WGS sequence"/>
</dbReference>
<evidence type="ECO:0000313" key="1">
    <source>
        <dbReference type="EMBL" id="MCJ2180830.1"/>
    </source>
</evidence>
<name>A0ABT0B6Y8_9SPHN</name>
<evidence type="ECO:0000313" key="2">
    <source>
        <dbReference type="Proteomes" id="UP001162880"/>
    </source>
</evidence>
<dbReference type="GO" id="GO:0051213">
    <property type="term" value="F:dioxygenase activity"/>
    <property type="evidence" value="ECO:0007669"/>
    <property type="project" value="UniProtKB-KW"/>
</dbReference>
<gene>
    <name evidence="1" type="ORF">MTR64_19845</name>
</gene>
<dbReference type="Pfam" id="PF05721">
    <property type="entry name" value="PhyH"/>
    <property type="match status" value="1"/>
</dbReference>
<proteinExistence type="predicted"/>
<sequence>MTERLAMFRTLDRRTRDDAAFHAFDPESFFTAEFPALAARHGHLVAGAIRMLGVPPLAIECDGSAWTITGEGGTGQDGTIWAERGIAPGAMVLTLTGEQFGEWAQNRLTLNGMMTARSLVFREGTVRDISCWDAISHALLEGWPVTDDGLTFTDRQGAPLDLARAFTPRDDPAEIFQFLAQAGYVHLRGWLDPRDMAEICADMDRALPHYREGDGKSWWAQLSDGSRRCVRLQEFVEHSPATRRILSGETWARIRHIVSGDDTLKVLPAEGRVIEALFKPAGVVSGPSDVSFHRDCHLGRHAYSCSRRVVGIALTASSADNGLLRVVAGSHRVHMPVELAKTASYLPVIALPTEPGDVTVHLSCTLHEATRPVSAERRVMYTELPHADAVSYADTAEGELREQVTGILRDLEPRTAA</sequence>
<dbReference type="SUPFAM" id="SSF51197">
    <property type="entry name" value="Clavaminate synthase-like"/>
    <property type="match status" value="1"/>
</dbReference>